<name>A0A069QIY4_HOYLO</name>
<reference evidence="1 2" key="1">
    <citation type="submission" date="2013-08" db="EMBL/GenBank/DDBJ databases">
        <authorList>
            <person name="Weinstock G."/>
            <person name="Sodergren E."/>
            <person name="Wylie T."/>
            <person name="Fulton L."/>
            <person name="Fulton R."/>
            <person name="Fronick C."/>
            <person name="O'Laughlin M."/>
            <person name="Godfrey J."/>
            <person name="Miner T."/>
            <person name="Herter B."/>
            <person name="Appelbaum E."/>
            <person name="Cordes M."/>
            <person name="Lek S."/>
            <person name="Wollam A."/>
            <person name="Pepin K.H."/>
            <person name="Palsikar V.B."/>
            <person name="Mitreva M."/>
            <person name="Wilson R.K."/>
        </authorList>
    </citation>
    <scope>NUCLEOTIDE SEQUENCE [LARGE SCALE GENOMIC DNA]</scope>
    <source>
        <strain evidence="1 2">ATCC 15930</strain>
    </source>
</reference>
<dbReference type="Proteomes" id="UP000027442">
    <property type="component" value="Unassembled WGS sequence"/>
</dbReference>
<sequence length="137" mass="16640">MIYFKFNFKPFCQDNVSKQEKRSFLGRFFSKLFHRLEANPDFEEALDFVAEWLIEYDDVDFHQAVREIGFDTNNNLIVKLPDERNYGYWSDLDCDMNFFKKFDYQLITKEAFDFLWNSTCYDRELKKFVPINDVNGQ</sequence>
<dbReference type="PATRIC" id="fig|1122985.7.peg.1151"/>
<evidence type="ECO:0000313" key="2">
    <source>
        <dbReference type="Proteomes" id="UP000027442"/>
    </source>
</evidence>
<keyword evidence="2" id="KW-1185">Reference proteome</keyword>
<protein>
    <submittedName>
        <fullName evidence="1">Uncharacterized protein</fullName>
    </submittedName>
</protein>
<accession>A0A069QIY4</accession>
<evidence type="ECO:0000313" key="1">
    <source>
        <dbReference type="EMBL" id="KDR52803.1"/>
    </source>
</evidence>
<gene>
    <name evidence="1" type="ORF">HMPREF1991_01107</name>
</gene>
<dbReference type="AlphaFoldDB" id="A0A069QIY4"/>
<organism evidence="1 2">
    <name type="scientific">Hoylesella loescheii DSM 19665 = JCM 12249 = ATCC 15930</name>
    <dbReference type="NCBI Taxonomy" id="1122985"/>
    <lineage>
        <taxon>Bacteria</taxon>
        <taxon>Pseudomonadati</taxon>
        <taxon>Bacteroidota</taxon>
        <taxon>Bacteroidia</taxon>
        <taxon>Bacteroidales</taxon>
        <taxon>Prevotellaceae</taxon>
        <taxon>Hoylesella</taxon>
    </lineage>
</organism>
<dbReference type="RefSeq" id="WP_018968037.1">
    <property type="nucleotide sequence ID" value="NZ_KB899220.1"/>
</dbReference>
<proteinExistence type="predicted"/>
<dbReference type="EMBL" id="JNGW01000044">
    <property type="protein sequence ID" value="KDR52803.1"/>
    <property type="molecule type" value="Genomic_DNA"/>
</dbReference>
<comment type="caution">
    <text evidence="1">The sequence shown here is derived from an EMBL/GenBank/DDBJ whole genome shotgun (WGS) entry which is preliminary data.</text>
</comment>
<dbReference type="HOGENOM" id="CLU_154575_0_0_10"/>